<evidence type="ECO:0000313" key="2">
    <source>
        <dbReference type="Proteomes" id="UP000197424"/>
    </source>
</evidence>
<organism evidence="1 2">
    <name type="scientific">Laribacter hongkongensis</name>
    <dbReference type="NCBI Taxonomy" id="168471"/>
    <lineage>
        <taxon>Bacteria</taxon>
        <taxon>Pseudomonadati</taxon>
        <taxon>Pseudomonadota</taxon>
        <taxon>Betaproteobacteria</taxon>
        <taxon>Neisseriales</taxon>
        <taxon>Aquaspirillaceae</taxon>
        <taxon>Laribacter</taxon>
    </lineage>
</organism>
<dbReference type="EMBL" id="CP022115">
    <property type="protein sequence ID" value="ASJ25149.1"/>
    <property type="molecule type" value="Genomic_DNA"/>
</dbReference>
<dbReference type="Proteomes" id="UP000197424">
    <property type="component" value="Chromosome"/>
</dbReference>
<name>A0A248LKX1_9NEIS</name>
<protein>
    <submittedName>
        <fullName evidence="1">Uncharacterized protein</fullName>
    </submittedName>
</protein>
<gene>
    <name evidence="1" type="ORF">LHGZ1_2318</name>
</gene>
<sequence length="67" mass="7491">MPPRSAGSCRWLRRRARFQAGWRGINRAACYTGPCQAGYRHISPPGTVDMRPAGMIRYGMTHSSAPR</sequence>
<reference evidence="2" key="1">
    <citation type="submission" date="2017-06" db="EMBL/GenBank/DDBJ databases">
        <title>Whole genome sequence of Laribacter hongkongensis LHGZ1.</title>
        <authorList>
            <person name="Chen D."/>
            <person name="Wu H."/>
            <person name="Chen J."/>
        </authorList>
    </citation>
    <scope>NUCLEOTIDE SEQUENCE [LARGE SCALE GENOMIC DNA]</scope>
    <source>
        <strain evidence="2">LHGZ1</strain>
    </source>
</reference>
<proteinExistence type="predicted"/>
<dbReference type="AlphaFoldDB" id="A0A248LKX1"/>
<evidence type="ECO:0000313" key="1">
    <source>
        <dbReference type="EMBL" id="ASJ25149.1"/>
    </source>
</evidence>
<accession>A0A248LKX1</accession>